<evidence type="ECO:0000313" key="2">
    <source>
        <dbReference type="EMBL" id="CAH2069760.1"/>
    </source>
</evidence>
<proteinExistence type="predicted"/>
<name>A0AAU9SSC8_THLAR</name>
<dbReference type="SMART" id="SM00256">
    <property type="entry name" value="FBOX"/>
    <property type="match status" value="2"/>
</dbReference>
<dbReference type="Pfam" id="PF08387">
    <property type="entry name" value="FBD"/>
    <property type="match status" value="2"/>
</dbReference>
<gene>
    <name evidence="2" type="ORF">TAV2_LOCUS21365</name>
</gene>
<dbReference type="InterPro" id="IPR053781">
    <property type="entry name" value="F-box_AtFBL13-like"/>
</dbReference>
<sequence>MQPKKTKTMDRRSQLPDELLLTILSFLPMTDVVGTRVLSQRWKFLWEMVPRLSYDYYKQNLSHEEFLRFVDRSLFLHDAPVIEALHFKLGGVPDSKDIRVWIRAAEELAVRELIIKIVTCRRRVELPRSLYRSCRMLVTLKLSNVVLVDDVASPVSFPSLKKLSLKSIKYPNDVFVDKLLSGCPVLQDLVVEKCPGDNVPILSVRILHLKSLALSTSEDRAKAKPHGFEAYPVGSVFHRLVHLKICTCQSEWLNLRMRVLSDSPNLRSLKLEPCHRMVNQQRPCWSEPSSVPECVLSSLKTFEWVLYEGREEEKEVVAFILRSASCLENVTVTFSSDHRRSEKFKMIKELSFLPRRSPTCRITFDGSYSFSSEGEKKTCSILPDELLLKILSLRPNAKDFVATMVLSKRWKFLWMFMPRLVYDDSYQNLEHGRFSLLVDRSLSLHKGPVIEYLHFKLGKIYGTGDIEAWIIRAAEKHCVHELIIEIDNKSSGNKAPVTLPGSLFTCFRTLTTLKLANAVLMDVNSPISFPSLKKLSLKCVKHGGEAFVKNLFSGCPVLEDLFMEQCEDDSVTILSVRVPSLKRLVLYRIETIFKIKSQGFVIDAPSLEFLDIFHTSGYCVIESSMTQVVEANIVINIWQPWKKLSSITSFKRFYLCVPFSKDVYPTGSVFCSLLRLTLCSCETQWLNLLMGVLKDCPKLRALKFNQCHSLRTSDPRPIWNPLWNEKSSVPECLLSSLETFEWVCYEGTEEEKEAVAFIIRNAKCLKKATIKISSKATESDKKLEVIKELFSSTRVSPACQLALS</sequence>
<organism evidence="2 3">
    <name type="scientific">Thlaspi arvense</name>
    <name type="common">Field penny-cress</name>
    <dbReference type="NCBI Taxonomy" id="13288"/>
    <lineage>
        <taxon>Eukaryota</taxon>
        <taxon>Viridiplantae</taxon>
        <taxon>Streptophyta</taxon>
        <taxon>Embryophyta</taxon>
        <taxon>Tracheophyta</taxon>
        <taxon>Spermatophyta</taxon>
        <taxon>Magnoliopsida</taxon>
        <taxon>eudicotyledons</taxon>
        <taxon>Gunneridae</taxon>
        <taxon>Pentapetalae</taxon>
        <taxon>rosids</taxon>
        <taxon>malvids</taxon>
        <taxon>Brassicales</taxon>
        <taxon>Brassicaceae</taxon>
        <taxon>Thlaspideae</taxon>
        <taxon>Thlaspi</taxon>
    </lineage>
</organism>
<feature type="domain" description="F-box" evidence="1">
    <location>
        <begin position="9"/>
        <end position="60"/>
    </location>
</feature>
<dbReference type="Gene3D" id="1.20.1280.50">
    <property type="match status" value="1"/>
</dbReference>
<evidence type="ECO:0000313" key="3">
    <source>
        <dbReference type="Proteomes" id="UP000836841"/>
    </source>
</evidence>
<dbReference type="InterPro" id="IPR001810">
    <property type="entry name" value="F-box_dom"/>
</dbReference>
<evidence type="ECO:0000259" key="1">
    <source>
        <dbReference type="PROSITE" id="PS50181"/>
    </source>
</evidence>
<dbReference type="EMBL" id="OU466862">
    <property type="protein sequence ID" value="CAH2069760.1"/>
    <property type="molecule type" value="Genomic_DNA"/>
</dbReference>
<dbReference type="Pfam" id="PF24758">
    <property type="entry name" value="LRR_At5g56370"/>
    <property type="match status" value="2"/>
</dbReference>
<dbReference type="AlphaFoldDB" id="A0AAU9SSC8"/>
<dbReference type="SUPFAM" id="SSF52047">
    <property type="entry name" value="RNI-like"/>
    <property type="match status" value="2"/>
</dbReference>
<dbReference type="Proteomes" id="UP000836841">
    <property type="component" value="Chromosome 6"/>
</dbReference>
<keyword evidence="3" id="KW-1185">Reference proteome</keyword>
<dbReference type="InterPro" id="IPR055411">
    <property type="entry name" value="LRR_FXL15/At3g58940/PEG3-like"/>
</dbReference>
<dbReference type="InterPro" id="IPR050232">
    <property type="entry name" value="FBL13/AtMIF1-like"/>
</dbReference>
<dbReference type="InterPro" id="IPR036047">
    <property type="entry name" value="F-box-like_dom_sf"/>
</dbReference>
<dbReference type="SUPFAM" id="SSF81383">
    <property type="entry name" value="F-box domain"/>
    <property type="match status" value="2"/>
</dbReference>
<dbReference type="CDD" id="cd22160">
    <property type="entry name" value="F-box_AtFBL13-like"/>
    <property type="match status" value="1"/>
</dbReference>
<dbReference type="Gene3D" id="3.80.10.10">
    <property type="entry name" value="Ribonuclease Inhibitor"/>
    <property type="match status" value="2"/>
</dbReference>
<protein>
    <recommendedName>
        <fullName evidence="1">F-box domain-containing protein</fullName>
    </recommendedName>
</protein>
<dbReference type="InterPro" id="IPR032675">
    <property type="entry name" value="LRR_dom_sf"/>
</dbReference>
<dbReference type="InterPro" id="IPR006566">
    <property type="entry name" value="FBD"/>
</dbReference>
<dbReference type="Pfam" id="PF00646">
    <property type="entry name" value="F-box"/>
    <property type="match status" value="1"/>
</dbReference>
<reference evidence="2 3" key="1">
    <citation type="submission" date="2022-03" db="EMBL/GenBank/DDBJ databases">
        <authorList>
            <person name="Nunn A."/>
            <person name="Chopra R."/>
            <person name="Nunn A."/>
            <person name="Contreras Garrido A."/>
        </authorList>
    </citation>
    <scope>NUCLEOTIDE SEQUENCE [LARGE SCALE GENOMIC DNA]</scope>
</reference>
<dbReference type="PROSITE" id="PS50181">
    <property type="entry name" value="FBOX"/>
    <property type="match status" value="1"/>
</dbReference>
<accession>A0AAU9SSC8</accession>
<dbReference type="PANTHER" id="PTHR31900">
    <property type="entry name" value="F-BOX/RNI SUPERFAMILY PROTEIN-RELATED"/>
    <property type="match status" value="1"/>
</dbReference>
<dbReference type="PANTHER" id="PTHR31900:SF34">
    <property type="entry name" value="EMB|CAB62440.1-RELATED"/>
    <property type="match status" value="1"/>
</dbReference>
<dbReference type="SMART" id="SM00579">
    <property type="entry name" value="FBD"/>
    <property type="match status" value="2"/>
</dbReference>